<keyword evidence="10" id="KW-1185">Reference proteome</keyword>
<feature type="transmembrane region" description="Helical" evidence="8">
    <location>
        <begin position="165"/>
        <end position="184"/>
    </location>
</feature>
<protein>
    <recommendedName>
        <fullName evidence="11">Sugar phosphate transporter domain-containing protein</fullName>
    </recommendedName>
</protein>
<evidence type="ECO:0008006" key="11">
    <source>
        <dbReference type="Google" id="ProtNLM"/>
    </source>
</evidence>
<accession>A0A383W1U0</accession>
<dbReference type="AlphaFoldDB" id="A0A383W1U0"/>
<evidence type="ECO:0000256" key="1">
    <source>
        <dbReference type="ARBA" id="ARBA00004141"/>
    </source>
</evidence>
<evidence type="ECO:0000256" key="5">
    <source>
        <dbReference type="ARBA" id="ARBA00022989"/>
    </source>
</evidence>
<feature type="transmembrane region" description="Helical" evidence="8">
    <location>
        <begin position="40"/>
        <end position="61"/>
    </location>
</feature>
<reference evidence="9 10" key="1">
    <citation type="submission" date="2016-10" db="EMBL/GenBank/DDBJ databases">
        <authorList>
            <person name="Cai Z."/>
        </authorList>
    </citation>
    <scope>NUCLEOTIDE SEQUENCE [LARGE SCALE GENOMIC DNA]</scope>
</reference>
<sequence>MRLSKDSWSVVGATLALLVYGALQERVMTRSYGSGSNRELFPHSAFLVLCNRLLTVLVLVVHSHMRGLTFAPVAPVHAYCMVSASNMLSTLCQYEALKYVSFVTQTLAKTSKALPVILWGTLFGGRRYKAEQYIHAVLVTAGCSVFVLGGDITSAAAAHRGAGSWLTYGAGMLLLLVYLAADGWTSTQQEHLFKAYSTCVREQLLYTTAFSALYSLVATVAGGQLVPAVGFLLRHPTAAAAVLGLSIMSTVIQVCISHVLQQHGALVFALMMTTRQCASVLLSSLLFGHALTLSQWLGVAVVFSALYHQKAGKLSHSRRSVAGRLPQSRESAGGAAAASLLSKQPLLQQQQQLLLQQQMSGSGVRGIYSSRVASHAGGVPSAVAGATGGSQGHVTHVSSSSGGHLQQQQQQHHFPRQMRGESQAGTGVRGISSSGHVLQPLAVQPEAAVVTGGVLQQQGGTPRMHSRGGAAAAATHAGVAAAMQPSSQQAAQPPALLMPQLSLPSGLKKLLGQSSGHHQPVLAQSVDGHTE</sequence>
<comment type="subcellular location">
    <subcellularLocation>
        <location evidence="1">Membrane</location>
        <topology evidence="1">Multi-pass membrane protein</topology>
    </subcellularLocation>
</comment>
<organism evidence="9 10">
    <name type="scientific">Tetradesmus obliquus</name>
    <name type="common">Green alga</name>
    <name type="synonym">Acutodesmus obliquus</name>
    <dbReference type="NCBI Taxonomy" id="3088"/>
    <lineage>
        <taxon>Eukaryota</taxon>
        <taxon>Viridiplantae</taxon>
        <taxon>Chlorophyta</taxon>
        <taxon>core chlorophytes</taxon>
        <taxon>Chlorophyceae</taxon>
        <taxon>CS clade</taxon>
        <taxon>Sphaeropleales</taxon>
        <taxon>Scenedesmaceae</taxon>
        <taxon>Tetradesmus</taxon>
    </lineage>
</organism>
<dbReference type="Proteomes" id="UP000256970">
    <property type="component" value="Unassembled WGS sequence"/>
</dbReference>
<feature type="transmembrane region" description="Helical" evidence="8">
    <location>
        <begin position="136"/>
        <end position="159"/>
    </location>
</feature>
<comment type="similarity">
    <text evidence="2">Belongs to the nucleotide-sugar transporter family. UDP-galactose:UMP antiporter (TC 2.A.7.11) subfamily.</text>
</comment>
<evidence type="ECO:0000256" key="3">
    <source>
        <dbReference type="ARBA" id="ARBA00022448"/>
    </source>
</evidence>
<dbReference type="PANTHER" id="PTHR10778:SF13">
    <property type="entry name" value="ADENOSINE 3'-PHOSPHO 5'-PHOSPHOSULFATE TRANSPORTER 1"/>
    <property type="match status" value="1"/>
</dbReference>
<keyword evidence="4 8" id="KW-0812">Transmembrane</keyword>
<evidence type="ECO:0000313" key="9">
    <source>
        <dbReference type="EMBL" id="SZX71099.1"/>
    </source>
</evidence>
<feature type="region of interest" description="Disordered" evidence="7">
    <location>
        <begin position="379"/>
        <end position="433"/>
    </location>
</feature>
<dbReference type="InterPro" id="IPR013657">
    <property type="entry name" value="SCL35B1-4/HUT1"/>
</dbReference>
<proteinExistence type="inferred from homology"/>
<evidence type="ECO:0000256" key="2">
    <source>
        <dbReference type="ARBA" id="ARBA00008349"/>
    </source>
</evidence>
<evidence type="ECO:0000256" key="8">
    <source>
        <dbReference type="SAM" id="Phobius"/>
    </source>
</evidence>
<keyword evidence="5 8" id="KW-1133">Transmembrane helix</keyword>
<dbReference type="GO" id="GO:0005789">
    <property type="term" value="C:endoplasmic reticulum membrane"/>
    <property type="evidence" value="ECO:0007669"/>
    <property type="project" value="TreeGrafter"/>
</dbReference>
<dbReference type="GO" id="GO:0046964">
    <property type="term" value="F:3'-phosphoadenosine 5'-phosphosulfate transmembrane transporter activity"/>
    <property type="evidence" value="ECO:0007669"/>
    <property type="project" value="TreeGrafter"/>
</dbReference>
<evidence type="ECO:0000256" key="7">
    <source>
        <dbReference type="SAM" id="MobiDB-lite"/>
    </source>
</evidence>
<dbReference type="STRING" id="3088.A0A383W1U0"/>
<evidence type="ECO:0000256" key="6">
    <source>
        <dbReference type="ARBA" id="ARBA00023136"/>
    </source>
</evidence>
<name>A0A383W1U0_TETOB</name>
<gene>
    <name evidence="9" type="ORF">BQ4739_LOCUS11237</name>
</gene>
<dbReference type="PANTHER" id="PTHR10778">
    <property type="entry name" value="SOLUTE CARRIER FAMILY 35 MEMBER B"/>
    <property type="match status" value="1"/>
</dbReference>
<evidence type="ECO:0000313" key="10">
    <source>
        <dbReference type="Proteomes" id="UP000256970"/>
    </source>
</evidence>
<dbReference type="GO" id="GO:0000139">
    <property type="term" value="C:Golgi membrane"/>
    <property type="evidence" value="ECO:0007669"/>
    <property type="project" value="TreeGrafter"/>
</dbReference>
<evidence type="ECO:0000256" key="4">
    <source>
        <dbReference type="ARBA" id="ARBA00022692"/>
    </source>
</evidence>
<feature type="transmembrane region" description="Helical" evidence="8">
    <location>
        <begin position="238"/>
        <end position="260"/>
    </location>
</feature>
<keyword evidence="3" id="KW-0813">Transport</keyword>
<keyword evidence="6 8" id="KW-0472">Membrane</keyword>
<feature type="transmembrane region" description="Helical" evidence="8">
    <location>
        <begin position="280"/>
        <end position="307"/>
    </location>
</feature>
<feature type="compositionally biased region" description="Low complexity" evidence="7">
    <location>
        <begin position="392"/>
        <end position="412"/>
    </location>
</feature>
<feature type="transmembrane region" description="Helical" evidence="8">
    <location>
        <begin position="204"/>
        <end position="226"/>
    </location>
</feature>
<feature type="region of interest" description="Disordered" evidence="7">
    <location>
        <begin position="508"/>
        <end position="531"/>
    </location>
</feature>
<dbReference type="Pfam" id="PF08449">
    <property type="entry name" value="UAA"/>
    <property type="match status" value="1"/>
</dbReference>
<dbReference type="EMBL" id="FNXT01001025">
    <property type="protein sequence ID" value="SZX71099.1"/>
    <property type="molecule type" value="Genomic_DNA"/>
</dbReference>